<dbReference type="PANTHER" id="PTHR47506:SF1">
    <property type="entry name" value="HTH-TYPE TRANSCRIPTIONAL REGULATOR YJDC"/>
    <property type="match status" value="1"/>
</dbReference>
<evidence type="ECO:0000256" key="4">
    <source>
        <dbReference type="PROSITE-ProRule" id="PRU00335"/>
    </source>
</evidence>
<evidence type="ECO:0000313" key="8">
    <source>
        <dbReference type="Proteomes" id="UP000653493"/>
    </source>
</evidence>
<dbReference type="PANTHER" id="PTHR47506">
    <property type="entry name" value="TRANSCRIPTIONAL REGULATORY PROTEIN"/>
    <property type="match status" value="1"/>
</dbReference>
<dbReference type="InterPro" id="IPR023772">
    <property type="entry name" value="DNA-bd_HTH_TetR-type_CS"/>
</dbReference>
<dbReference type="PROSITE" id="PS01081">
    <property type="entry name" value="HTH_TETR_1"/>
    <property type="match status" value="1"/>
</dbReference>
<name>A0A918G4I2_STRGD</name>
<dbReference type="Gene3D" id="1.10.357.10">
    <property type="entry name" value="Tetracycline Repressor, domain 2"/>
    <property type="match status" value="1"/>
</dbReference>
<dbReference type="Pfam" id="PF00440">
    <property type="entry name" value="TetR_N"/>
    <property type="match status" value="1"/>
</dbReference>
<dbReference type="GO" id="GO:0003677">
    <property type="term" value="F:DNA binding"/>
    <property type="evidence" value="ECO:0007669"/>
    <property type="project" value="UniProtKB-UniRule"/>
</dbReference>
<keyword evidence="1" id="KW-0805">Transcription regulation</keyword>
<dbReference type="AlphaFoldDB" id="A0A918G4I2"/>
<proteinExistence type="predicted"/>
<dbReference type="SUPFAM" id="SSF48498">
    <property type="entry name" value="Tetracyclin repressor-like, C-terminal domain"/>
    <property type="match status" value="1"/>
</dbReference>
<reference evidence="7" key="2">
    <citation type="submission" date="2020-09" db="EMBL/GenBank/DDBJ databases">
        <authorList>
            <person name="Sun Q."/>
            <person name="Ohkuma M."/>
        </authorList>
    </citation>
    <scope>NUCLEOTIDE SEQUENCE</scope>
    <source>
        <strain evidence="7">JCM 4234</strain>
    </source>
</reference>
<dbReference type="Proteomes" id="UP000653493">
    <property type="component" value="Unassembled WGS sequence"/>
</dbReference>
<keyword evidence="3" id="KW-0804">Transcription</keyword>
<dbReference type="SUPFAM" id="SSF46689">
    <property type="entry name" value="Homeodomain-like"/>
    <property type="match status" value="1"/>
</dbReference>
<dbReference type="InterPro" id="IPR011075">
    <property type="entry name" value="TetR_C"/>
</dbReference>
<dbReference type="InterPro" id="IPR036271">
    <property type="entry name" value="Tet_transcr_reg_TetR-rel_C_sf"/>
</dbReference>
<dbReference type="PRINTS" id="PR00455">
    <property type="entry name" value="HTHTETR"/>
</dbReference>
<sequence length="207" mass="21907">METRRKATAQGQRSGRPRAFDADEALERAMRVFWEQGYEGASLTDLTGAMGITRTSMYAAFGNKEDLFRKALERYTEGPAAYAARALAEPTAREVASAFLIGSVRATTRPGCPAGCLGVQGSLAAGESGRAARDALAAWREEGVGLLRDRFRRAVDEGDLPPDADPGALARYVMTVANGIAVQAAGGADEEELRAVAALALRGWPSA</sequence>
<evidence type="ECO:0000256" key="1">
    <source>
        <dbReference type="ARBA" id="ARBA00023015"/>
    </source>
</evidence>
<keyword evidence="8" id="KW-1185">Reference proteome</keyword>
<dbReference type="Pfam" id="PF16925">
    <property type="entry name" value="TetR_C_13"/>
    <property type="match status" value="1"/>
</dbReference>
<feature type="domain" description="HTH tetR-type" evidence="6">
    <location>
        <begin position="19"/>
        <end position="79"/>
    </location>
</feature>
<gene>
    <name evidence="7" type="ORF">GCM10010238_02080</name>
</gene>
<feature type="region of interest" description="Disordered" evidence="5">
    <location>
        <begin position="1"/>
        <end position="20"/>
    </location>
</feature>
<dbReference type="PROSITE" id="PS50977">
    <property type="entry name" value="HTH_TETR_2"/>
    <property type="match status" value="1"/>
</dbReference>
<evidence type="ECO:0000313" key="7">
    <source>
        <dbReference type="EMBL" id="GGS17617.1"/>
    </source>
</evidence>
<feature type="DNA-binding region" description="H-T-H motif" evidence="4">
    <location>
        <begin position="42"/>
        <end position="61"/>
    </location>
</feature>
<keyword evidence="2 4" id="KW-0238">DNA-binding</keyword>
<evidence type="ECO:0000256" key="2">
    <source>
        <dbReference type="ARBA" id="ARBA00023125"/>
    </source>
</evidence>
<evidence type="ECO:0000256" key="3">
    <source>
        <dbReference type="ARBA" id="ARBA00023163"/>
    </source>
</evidence>
<protein>
    <submittedName>
        <fullName evidence="7">TetR family transcriptional regulator</fullName>
    </submittedName>
</protein>
<dbReference type="InterPro" id="IPR009057">
    <property type="entry name" value="Homeodomain-like_sf"/>
</dbReference>
<comment type="caution">
    <text evidence="7">The sequence shown here is derived from an EMBL/GenBank/DDBJ whole genome shotgun (WGS) entry which is preliminary data.</text>
</comment>
<evidence type="ECO:0000256" key="5">
    <source>
        <dbReference type="SAM" id="MobiDB-lite"/>
    </source>
</evidence>
<dbReference type="EMBL" id="BMSL01000001">
    <property type="protein sequence ID" value="GGS17617.1"/>
    <property type="molecule type" value="Genomic_DNA"/>
</dbReference>
<accession>A0A918G4I2</accession>
<organism evidence="7 8">
    <name type="scientific">Streptomyces griseoviridis</name>
    <dbReference type="NCBI Taxonomy" id="45398"/>
    <lineage>
        <taxon>Bacteria</taxon>
        <taxon>Bacillati</taxon>
        <taxon>Actinomycetota</taxon>
        <taxon>Actinomycetes</taxon>
        <taxon>Kitasatosporales</taxon>
        <taxon>Streptomycetaceae</taxon>
        <taxon>Streptomyces</taxon>
    </lineage>
</organism>
<reference evidence="7" key="1">
    <citation type="journal article" date="2014" name="Int. J. Syst. Evol. Microbiol.">
        <title>Complete genome sequence of Corynebacterium casei LMG S-19264T (=DSM 44701T), isolated from a smear-ripened cheese.</title>
        <authorList>
            <consortium name="US DOE Joint Genome Institute (JGI-PGF)"/>
            <person name="Walter F."/>
            <person name="Albersmeier A."/>
            <person name="Kalinowski J."/>
            <person name="Ruckert C."/>
        </authorList>
    </citation>
    <scope>NUCLEOTIDE SEQUENCE</scope>
    <source>
        <strain evidence="7">JCM 4234</strain>
    </source>
</reference>
<dbReference type="Gene3D" id="1.10.10.60">
    <property type="entry name" value="Homeodomain-like"/>
    <property type="match status" value="1"/>
</dbReference>
<evidence type="ECO:0000259" key="6">
    <source>
        <dbReference type="PROSITE" id="PS50977"/>
    </source>
</evidence>
<dbReference type="InterPro" id="IPR001647">
    <property type="entry name" value="HTH_TetR"/>
</dbReference>